<accession>A0A1H0TEK5</accession>
<evidence type="ECO:0000259" key="9">
    <source>
        <dbReference type="Pfam" id="PF05504"/>
    </source>
</evidence>
<dbReference type="PROSITE" id="PS51257">
    <property type="entry name" value="PROKAR_LIPOPROTEIN"/>
    <property type="match status" value="1"/>
</dbReference>
<evidence type="ECO:0000256" key="1">
    <source>
        <dbReference type="ARBA" id="ARBA00004635"/>
    </source>
</evidence>
<protein>
    <submittedName>
        <fullName evidence="11">Spore germination protein KC</fullName>
    </submittedName>
</protein>
<evidence type="ECO:0000256" key="4">
    <source>
        <dbReference type="ARBA" id="ARBA00022729"/>
    </source>
</evidence>
<feature type="domain" description="Spore germination protein N-terminal" evidence="10">
    <location>
        <begin position="21"/>
        <end position="195"/>
    </location>
</feature>
<proteinExistence type="inferred from homology"/>
<evidence type="ECO:0000313" key="12">
    <source>
        <dbReference type="Proteomes" id="UP000199159"/>
    </source>
</evidence>
<evidence type="ECO:0000313" key="11">
    <source>
        <dbReference type="EMBL" id="SDP52434.1"/>
    </source>
</evidence>
<comment type="subcellular location">
    <subcellularLocation>
        <location evidence="1">Membrane</location>
        <topology evidence="1">Lipid-anchor</topology>
    </subcellularLocation>
</comment>
<evidence type="ECO:0000256" key="2">
    <source>
        <dbReference type="ARBA" id="ARBA00007886"/>
    </source>
</evidence>
<keyword evidence="6" id="KW-0564">Palmitate</keyword>
<gene>
    <name evidence="11" type="ORF">SAMN05216565_103471</name>
</gene>
<dbReference type="InterPro" id="IPR008844">
    <property type="entry name" value="Spore_GerAC-like"/>
</dbReference>
<dbReference type="Gene3D" id="3.30.300.210">
    <property type="entry name" value="Nutrient germinant receptor protein C, domain 3"/>
    <property type="match status" value="1"/>
</dbReference>
<dbReference type="OrthoDB" id="9816067at2"/>
<dbReference type="Proteomes" id="UP000199159">
    <property type="component" value="Unassembled WGS sequence"/>
</dbReference>
<sequence>MKKRIFLLNSLFLLFLTGCWDSVELNEVSIVSGMAIEKGKEKKFKLSVEVINASEFAHGGGMGDTPGIVYSLEGDSISELSDKMNKGFVRKLIYSHTRVVIIDEKIAKEGIVSFFDFLERSGEIRNDFNIIVAKGVKASDIIKTVYPVRKSPSLKIHYQAETFFEEWGGDPHLRLTDFIEGFVSKGRHPVAAAVTIEGNPEKGYSTENNKKTDLDAQVVFEGMAVFKNDSLLGFLDIEDTRNFLWVRELEKTTVTVPCSEKEEDKNKYIDLKITHSKPERKVNYEGDTPVINVEIKAEANLQGTQCGMLLTEMSTYKEHEKSLSKFIEEEIKETIEKVQDKYGVDIFGFGEDLKRSDYKKFKEVEDKWDEEFSRAVINVEAKAFIRRSGIRNDSFITEMEKKE</sequence>
<reference evidence="12" key="1">
    <citation type="submission" date="2016-10" db="EMBL/GenBank/DDBJ databases">
        <authorList>
            <person name="Varghese N."/>
            <person name="Submissions S."/>
        </authorList>
    </citation>
    <scope>NUCLEOTIDE SEQUENCE [LARGE SCALE GENOMIC DNA]</scope>
    <source>
        <strain evidence="12">IBRC-M10078</strain>
    </source>
</reference>
<evidence type="ECO:0000259" key="10">
    <source>
        <dbReference type="Pfam" id="PF25198"/>
    </source>
</evidence>
<dbReference type="PANTHER" id="PTHR35789">
    <property type="entry name" value="SPORE GERMINATION PROTEIN B3"/>
    <property type="match status" value="1"/>
</dbReference>
<evidence type="ECO:0000256" key="8">
    <source>
        <dbReference type="SAM" id="SignalP"/>
    </source>
</evidence>
<evidence type="ECO:0000256" key="6">
    <source>
        <dbReference type="ARBA" id="ARBA00023139"/>
    </source>
</evidence>
<evidence type="ECO:0000256" key="7">
    <source>
        <dbReference type="ARBA" id="ARBA00023288"/>
    </source>
</evidence>
<dbReference type="Pfam" id="PF25198">
    <property type="entry name" value="Spore_GerAC_N"/>
    <property type="match status" value="1"/>
</dbReference>
<name>A0A1H0TEK5_9BACI</name>
<dbReference type="InterPro" id="IPR057336">
    <property type="entry name" value="GerAC_N"/>
</dbReference>
<keyword evidence="12" id="KW-1185">Reference proteome</keyword>
<dbReference type="RefSeq" id="WP_090852538.1">
    <property type="nucleotide sequence ID" value="NZ_FNJU01000003.1"/>
</dbReference>
<feature type="domain" description="Spore germination GerAC-like C-terminal" evidence="9">
    <location>
        <begin position="221"/>
        <end position="389"/>
    </location>
</feature>
<dbReference type="GO" id="GO:0009847">
    <property type="term" value="P:spore germination"/>
    <property type="evidence" value="ECO:0007669"/>
    <property type="project" value="InterPro"/>
</dbReference>
<feature type="chain" id="PRO_5039405089" evidence="8">
    <location>
        <begin position="23"/>
        <end position="403"/>
    </location>
</feature>
<evidence type="ECO:0000256" key="3">
    <source>
        <dbReference type="ARBA" id="ARBA00022544"/>
    </source>
</evidence>
<dbReference type="Pfam" id="PF05504">
    <property type="entry name" value="Spore_GerAC"/>
    <property type="match status" value="1"/>
</dbReference>
<comment type="similarity">
    <text evidence="2">Belongs to the GerABKC lipoprotein family.</text>
</comment>
<evidence type="ECO:0000256" key="5">
    <source>
        <dbReference type="ARBA" id="ARBA00023136"/>
    </source>
</evidence>
<keyword evidence="5" id="KW-0472">Membrane</keyword>
<dbReference type="EMBL" id="FNJU01000003">
    <property type="protein sequence ID" value="SDP52434.1"/>
    <property type="molecule type" value="Genomic_DNA"/>
</dbReference>
<dbReference type="InterPro" id="IPR038501">
    <property type="entry name" value="Spore_GerAC_C_sf"/>
</dbReference>
<keyword evidence="7" id="KW-0449">Lipoprotein</keyword>
<feature type="signal peptide" evidence="8">
    <location>
        <begin position="1"/>
        <end position="22"/>
    </location>
</feature>
<dbReference type="InterPro" id="IPR046953">
    <property type="entry name" value="Spore_GerAC-like_C"/>
</dbReference>
<dbReference type="PANTHER" id="PTHR35789:SF1">
    <property type="entry name" value="SPORE GERMINATION PROTEIN B3"/>
    <property type="match status" value="1"/>
</dbReference>
<keyword evidence="3" id="KW-0309">Germination</keyword>
<dbReference type="STRING" id="930152.SAMN05216565_103471"/>
<dbReference type="AlphaFoldDB" id="A0A1H0TEK5"/>
<organism evidence="11 12">
    <name type="scientific">Litchfieldia salsa</name>
    <dbReference type="NCBI Taxonomy" id="930152"/>
    <lineage>
        <taxon>Bacteria</taxon>
        <taxon>Bacillati</taxon>
        <taxon>Bacillota</taxon>
        <taxon>Bacilli</taxon>
        <taxon>Bacillales</taxon>
        <taxon>Bacillaceae</taxon>
        <taxon>Litchfieldia</taxon>
    </lineage>
</organism>
<dbReference type="GO" id="GO:0016020">
    <property type="term" value="C:membrane"/>
    <property type="evidence" value="ECO:0007669"/>
    <property type="project" value="UniProtKB-SubCell"/>
</dbReference>
<dbReference type="NCBIfam" id="TIGR02887">
    <property type="entry name" value="spore_ger_x_C"/>
    <property type="match status" value="1"/>
</dbReference>
<keyword evidence="4 8" id="KW-0732">Signal</keyword>